<dbReference type="SUPFAM" id="SSF102198">
    <property type="entry name" value="Putative cyclase"/>
    <property type="match status" value="1"/>
</dbReference>
<comment type="caution">
    <text evidence="1">The sequence shown here is derived from an EMBL/GenBank/DDBJ whole genome shotgun (WGS) entry which is preliminary data.</text>
</comment>
<evidence type="ECO:0000313" key="2">
    <source>
        <dbReference type="Proteomes" id="UP000241434"/>
    </source>
</evidence>
<dbReference type="GO" id="GO:0019441">
    <property type="term" value="P:L-tryptophan catabolic process to kynurenine"/>
    <property type="evidence" value="ECO:0007669"/>
    <property type="project" value="InterPro"/>
</dbReference>
<dbReference type="InterPro" id="IPR007325">
    <property type="entry name" value="KFase/CYL"/>
</dbReference>
<organism evidence="1 2">
    <name type="scientific">Peptostreptococcus russellii</name>
    <dbReference type="NCBI Taxonomy" id="215200"/>
    <lineage>
        <taxon>Bacteria</taxon>
        <taxon>Bacillati</taxon>
        <taxon>Bacillota</taxon>
        <taxon>Clostridia</taxon>
        <taxon>Peptostreptococcales</taxon>
        <taxon>Peptostreptococcaceae</taxon>
        <taxon>Peptostreptococcus</taxon>
    </lineage>
</organism>
<dbReference type="Gene3D" id="3.50.30.50">
    <property type="entry name" value="Putative cyclase"/>
    <property type="match status" value="1"/>
</dbReference>
<keyword evidence="2" id="KW-1185">Reference proteome</keyword>
<proteinExistence type="predicted"/>
<evidence type="ECO:0000313" key="1">
    <source>
        <dbReference type="EMBL" id="PSJ30885.1"/>
    </source>
</evidence>
<dbReference type="Pfam" id="PF04199">
    <property type="entry name" value="Cyclase"/>
    <property type="match status" value="1"/>
</dbReference>
<reference evidence="1" key="1">
    <citation type="thesis" date="2015" institute="Rutgers" country="The State University of New Jersey, 14 College Farm Rd., New Brunswick, NJ, USA">
        <title>Ammonia toxicity in bacteria and its implications for treatment of and resource recovery from highly nitrogenous organic wastes.</title>
        <authorList>
            <person name="Luther A.K."/>
        </authorList>
    </citation>
    <scope>NUCLEOTIDE SEQUENCE</scope>
    <source>
        <strain evidence="1">RT-10B</strain>
    </source>
</reference>
<dbReference type="GO" id="GO:0004061">
    <property type="term" value="F:arylformamidase activity"/>
    <property type="evidence" value="ECO:0007669"/>
    <property type="project" value="InterPro"/>
</dbReference>
<dbReference type="RefSeq" id="WP_106777377.1">
    <property type="nucleotide sequence ID" value="NZ_JYGE01000007.1"/>
</dbReference>
<sequence length="195" mass="22619">MIIDLTTKINKELIEPWLVKQENKHLSTGHVGTHLDTYLKSNIAVEYFKRNGVLIDASEYAKEREINVSDLLNVEIKEGDFVLFRTDQIKKEYGRKEYFNNHPQLSHELIQFLCDKKVSFIGIDASGIRRGAEHRDADILCEENNVYVIENLTNLDKLSENLNKSRENFLIYNMWLEDDLATGLKCRVIAELSSK</sequence>
<dbReference type="InterPro" id="IPR037175">
    <property type="entry name" value="KFase_sf"/>
</dbReference>
<dbReference type="OrthoDB" id="9796085at2"/>
<protein>
    <submittedName>
        <fullName evidence="1">Polyketide cyclase</fullName>
    </submittedName>
</protein>
<dbReference type="AlphaFoldDB" id="A0A2P7PYU2"/>
<accession>A0A2P7PYU2</accession>
<dbReference type="EMBL" id="JYGE01000007">
    <property type="protein sequence ID" value="PSJ30885.1"/>
    <property type="molecule type" value="Genomic_DNA"/>
</dbReference>
<dbReference type="Proteomes" id="UP000241434">
    <property type="component" value="Unassembled WGS sequence"/>
</dbReference>
<gene>
    <name evidence="1" type="ORF">UF10_08470</name>
</gene>
<name>A0A2P7PYU2_9FIRM</name>